<dbReference type="InterPro" id="IPR007269">
    <property type="entry name" value="ICMT_MeTrfase"/>
</dbReference>
<keyword evidence="4 5" id="KW-0472">Membrane</keyword>
<proteinExistence type="predicted"/>
<feature type="transmembrane region" description="Helical" evidence="5">
    <location>
        <begin position="68"/>
        <end position="101"/>
    </location>
</feature>
<keyword evidence="3 5" id="KW-1133">Transmembrane helix</keyword>
<evidence type="ECO:0000256" key="5">
    <source>
        <dbReference type="SAM" id="Phobius"/>
    </source>
</evidence>
<keyword evidence="7" id="KW-1185">Reference proteome</keyword>
<dbReference type="Proteomes" id="UP001596417">
    <property type="component" value="Unassembled WGS sequence"/>
</dbReference>
<evidence type="ECO:0000313" key="7">
    <source>
        <dbReference type="Proteomes" id="UP001596417"/>
    </source>
</evidence>
<dbReference type="InterPro" id="IPR052527">
    <property type="entry name" value="Metal_cation-efflux_comp"/>
</dbReference>
<protein>
    <submittedName>
        <fullName evidence="6">Methyltransferase family protein</fullName>
        <ecNumber evidence="6">2.1.1.100</ecNumber>
        <ecNumber evidence="6">2.1.1.334</ecNumber>
    </submittedName>
</protein>
<keyword evidence="6" id="KW-0808">Transferase</keyword>
<evidence type="ECO:0000256" key="1">
    <source>
        <dbReference type="ARBA" id="ARBA00004141"/>
    </source>
</evidence>
<dbReference type="EMBL" id="JBHTAX010000001">
    <property type="protein sequence ID" value="MFC7189133.1"/>
    <property type="molecule type" value="Genomic_DNA"/>
</dbReference>
<gene>
    <name evidence="6" type="ORF">ACFQL7_04240</name>
</gene>
<dbReference type="PANTHER" id="PTHR43847:SF1">
    <property type="entry name" value="BLL3993 PROTEIN"/>
    <property type="match status" value="1"/>
</dbReference>
<keyword evidence="2 5" id="KW-0812">Transmembrane</keyword>
<dbReference type="EC" id="2.1.1.334" evidence="6"/>
<sequence>MYLVPSLSISWYPPAVFAVGIALILVGGTIRQYAVWTLDRYFTNKILTQSDQTIIETGPYQWVRHPSYTGAIITFVGISVILANWASIGVMVLCIGCAYGYRINVEEQALREQFEDAYRAYTNRTPYRIFPHVW</sequence>
<reference evidence="6 7" key="1">
    <citation type="journal article" date="2019" name="Int. J. Syst. Evol. Microbiol.">
        <title>The Global Catalogue of Microorganisms (GCM) 10K type strain sequencing project: providing services to taxonomists for standard genome sequencing and annotation.</title>
        <authorList>
            <consortium name="The Broad Institute Genomics Platform"/>
            <consortium name="The Broad Institute Genome Sequencing Center for Infectious Disease"/>
            <person name="Wu L."/>
            <person name="Ma J."/>
        </authorList>
    </citation>
    <scope>NUCLEOTIDE SEQUENCE [LARGE SCALE GENOMIC DNA]</scope>
    <source>
        <strain evidence="6 7">RDMS1</strain>
    </source>
</reference>
<evidence type="ECO:0000256" key="4">
    <source>
        <dbReference type="ARBA" id="ARBA00023136"/>
    </source>
</evidence>
<dbReference type="PANTHER" id="PTHR43847">
    <property type="entry name" value="BLL3993 PROTEIN"/>
    <property type="match status" value="1"/>
</dbReference>
<dbReference type="GO" id="GO:0004671">
    <property type="term" value="F:protein C-terminal S-isoprenylcysteine carboxyl O-methyltransferase activity"/>
    <property type="evidence" value="ECO:0007669"/>
    <property type="project" value="UniProtKB-EC"/>
</dbReference>
<dbReference type="EC" id="2.1.1.100" evidence="6"/>
<accession>A0ABD5YIP7</accession>
<comment type="subcellular location">
    <subcellularLocation>
        <location evidence="1">Membrane</location>
        <topology evidence="1">Multi-pass membrane protein</topology>
    </subcellularLocation>
</comment>
<dbReference type="AlphaFoldDB" id="A0ABD5YIP7"/>
<name>A0ABD5YIP7_9EURY</name>
<evidence type="ECO:0000256" key="3">
    <source>
        <dbReference type="ARBA" id="ARBA00022989"/>
    </source>
</evidence>
<dbReference type="RefSeq" id="WP_390204686.1">
    <property type="nucleotide sequence ID" value="NZ_JBHSZC010000001.1"/>
</dbReference>
<dbReference type="Pfam" id="PF04140">
    <property type="entry name" value="ICMT"/>
    <property type="match status" value="1"/>
</dbReference>
<keyword evidence="6" id="KW-0489">Methyltransferase</keyword>
<comment type="caution">
    <text evidence="6">The sequence shown here is derived from an EMBL/GenBank/DDBJ whole genome shotgun (WGS) entry which is preliminary data.</text>
</comment>
<evidence type="ECO:0000313" key="6">
    <source>
        <dbReference type="EMBL" id="MFC7189133.1"/>
    </source>
</evidence>
<evidence type="ECO:0000256" key="2">
    <source>
        <dbReference type="ARBA" id="ARBA00022692"/>
    </source>
</evidence>
<dbReference type="Gene3D" id="1.20.120.1630">
    <property type="match status" value="1"/>
</dbReference>
<organism evidence="6 7">
    <name type="scientific">Halocatena marina</name>
    <dbReference type="NCBI Taxonomy" id="2934937"/>
    <lineage>
        <taxon>Archaea</taxon>
        <taxon>Methanobacteriati</taxon>
        <taxon>Methanobacteriota</taxon>
        <taxon>Stenosarchaea group</taxon>
        <taxon>Halobacteria</taxon>
        <taxon>Halobacteriales</taxon>
        <taxon>Natronomonadaceae</taxon>
        <taxon>Halocatena</taxon>
    </lineage>
</organism>
<feature type="transmembrane region" description="Helical" evidence="5">
    <location>
        <begin position="12"/>
        <end position="34"/>
    </location>
</feature>
<dbReference type="GO" id="GO:0016020">
    <property type="term" value="C:membrane"/>
    <property type="evidence" value="ECO:0007669"/>
    <property type="project" value="UniProtKB-SubCell"/>
</dbReference>
<dbReference type="GO" id="GO:0032259">
    <property type="term" value="P:methylation"/>
    <property type="evidence" value="ECO:0007669"/>
    <property type="project" value="UniProtKB-KW"/>
</dbReference>